<evidence type="ECO:0000313" key="3">
    <source>
        <dbReference type="EMBL" id="MYN30712.1"/>
    </source>
</evidence>
<feature type="domain" description="Spore coat protein U/FanG" evidence="2">
    <location>
        <begin position="23"/>
        <end position="160"/>
    </location>
</feature>
<dbReference type="InterPro" id="IPR007893">
    <property type="entry name" value="Spore_coat_U/FanG"/>
</dbReference>
<dbReference type="EMBL" id="WWCT01000057">
    <property type="protein sequence ID" value="MYN30712.1"/>
    <property type="molecule type" value="Genomic_DNA"/>
</dbReference>
<feature type="signal peptide" evidence="1">
    <location>
        <begin position="1"/>
        <end position="24"/>
    </location>
</feature>
<dbReference type="RefSeq" id="WP_161058351.1">
    <property type="nucleotide sequence ID" value="NZ_WWCT01000057.1"/>
</dbReference>
<feature type="domain" description="Spore coat protein U/FanG" evidence="2">
    <location>
        <begin position="203"/>
        <end position="335"/>
    </location>
</feature>
<accession>A0ABW9W9D3</accession>
<dbReference type="PANTHER" id="PTHR37089:SF4">
    <property type="entry name" value="EXPORTED PROTEIN"/>
    <property type="match status" value="1"/>
</dbReference>
<evidence type="ECO:0000259" key="2">
    <source>
        <dbReference type="Pfam" id="PF05229"/>
    </source>
</evidence>
<sequence>MMSARRCLLWLGLLLMLCCGQARADSCSVAQSDIVFPSVSSITSADAYANANFKVTCTWTSFVAGLLFPNATVCLYLGDGSGNTSPTVTVPRQLANGTKRINYNLYTDSSYAAAKVWGGWSGTDTAANVIQFTLTKTGGVGSLMQDVNLYAKLNADATLSSTNVGPDNLSFVSNFGGTSVLMRYIFFLTGTGNCVLGTSVAMPFQVSSNVINDCDINVGNLVFPNSSLLTSAIRTTSTLTARCSLNTAYRITFSAGTTAGNTISARKMIKTSASDLVSYQISNALDGASLGDGSGGTVVMGGTGDGTTKSQTVFGLVPAQTTPSPGDYKDTVVATVWF</sequence>
<organism evidence="3 4">
    <name type="scientific">Duganella levis</name>
    <dbReference type="NCBI Taxonomy" id="2692169"/>
    <lineage>
        <taxon>Bacteria</taxon>
        <taxon>Pseudomonadati</taxon>
        <taxon>Pseudomonadota</taxon>
        <taxon>Betaproteobacteria</taxon>
        <taxon>Burkholderiales</taxon>
        <taxon>Oxalobacteraceae</taxon>
        <taxon>Telluria group</taxon>
        <taxon>Duganella</taxon>
    </lineage>
</organism>
<keyword evidence="4" id="KW-1185">Reference proteome</keyword>
<evidence type="ECO:0000256" key="1">
    <source>
        <dbReference type="SAM" id="SignalP"/>
    </source>
</evidence>
<dbReference type="Proteomes" id="UP000642144">
    <property type="component" value="Unassembled WGS sequence"/>
</dbReference>
<protein>
    <submittedName>
        <fullName evidence="3">Fimbrial major subunit CsuA/B family protein</fullName>
    </submittedName>
</protein>
<dbReference type="InterPro" id="IPR053167">
    <property type="entry name" value="Spore_coat_component"/>
</dbReference>
<comment type="caution">
    <text evidence="3">The sequence shown here is derived from an EMBL/GenBank/DDBJ whole genome shotgun (WGS) entry which is preliminary data.</text>
</comment>
<gene>
    <name evidence="3" type="ORF">GTP69_30355</name>
</gene>
<name>A0ABW9W9D3_9BURK</name>
<keyword evidence="1" id="KW-0732">Signal</keyword>
<proteinExistence type="predicted"/>
<feature type="chain" id="PRO_5046167529" evidence="1">
    <location>
        <begin position="25"/>
        <end position="338"/>
    </location>
</feature>
<dbReference type="PANTHER" id="PTHR37089">
    <property type="entry name" value="PROTEIN U-RELATED"/>
    <property type="match status" value="1"/>
</dbReference>
<reference evidence="3 4" key="1">
    <citation type="submission" date="2019-12" db="EMBL/GenBank/DDBJ databases">
        <title>Novel species isolated from a subtropical stream in China.</title>
        <authorList>
            <person name="Lu H."/>
        </authorList>
    </citation>
    <scope>NUCLEOTIDE SEQUENCE [LARGE SCALE GENOMIC DNA]</scope>
    <source>
        <strain evidence="3 4">CY42W</strain>
    </source>
</reference>
<dbReference type="Pfam" id="PF05229">
    <property type="entry name" value="SCPU"/>
    <property type="match status" value="2"/>
</dbReference>
<dbReference type="SMART" id="SM00972">
    <property type="entry name" value="SCPU"/>
    <property type="match status" value="2"/>
</dbReference>
<evidence type="ECO:0000313" key="4">
    <source>
        <dbReference type="Proteomes" id="UP000642144"/>
    </source>
</evidence>